<dbReference type="Gene3D" id="3.90.1200.10">
    <property type="match status" value="1"/>
</dbReference>
<gene>
    <name evidence="2" type="ORF">GCM10020369_78130</name>
</gene>
<name>A0ABP6TBU5_9ACTN</name>
<protein>
    <recommendedName>
        <fullName evidence="1">Aminoglycoside phosphotransferase domain-containing protein</fullName>
    </recommendedName>
</protein>
<evidence type="ECO:0000313" key="2">
    <source>
        <dbReference type="EMBL" id="GAA3397537.1"/>
    </source>
</evidence>
<reference evidence="3" key="1">
    <citation type="journal article" date="2019" name="Int. J. Syst. Evol. Microbiol.">
        <title>The Global Catalogue of Microorganisms (GCM) 10K type strain sequencing project: providing services to taxonomists for standard genome sequencing and annotation.</title>
        <authorList>
            <consortium name="The Broad Institute Genomics Platform"/>
            <consortium name="The Broad Institute Genome Sequencing Center for Infectious Disease"/>
            <person name="Wu L."/>
            <person name="Ma J."/>
        </authorList>
    </citation>
    <scope>NUCLEOTIDE SEQUENCE [LARGE SCALE GENOMIC DNA]</scope>
    <source>
        <strain evidence="3">JCM 9458</strain>
    </source>
</reference>
<dbReference type="EMBL" id="BAAAYN010000066">
    <property type="protein sequence ID" value="GAA3397537.1"/>
    <property type="molecule type" value="Genomic_DNA"/>
</dbReference>
<dbReference type="Proteomes" id="UP001501676">
    <property type="component" value="Unassembled WGS sequence"/>
</dbReference>
<dbReference type="InterPro" id="IPR002575">
    <property type="entry name" value="Aminoglycoside_PTrfase"/>
</dbReference>
<dbReference type="InterPro" id="IPR011009">
    <property type="entry name" value="Kinase-like_dom_sf"/>
</dbReference>
<organism evidence="2 3">
    <name type="scientific">Cryptosporangium minutisporangium</name>
    <dbReference type="NCBI Taxonomy" id="113569"/>
    <lineage>
        <taxon>Bacteria</taxon>
        <taxon>Bacillati</taxon>
        <taxon>Actinomycetota</taxon>
        <taxon>Actinomycetes</taxon>
        <taxon>Cryptosporangiales</taxon>
        <taxon>Cryptosporangiaceae</taxon>
        <taxon>Cryptosporangium</taxon>
    </lineage>
</organism>
<feature type="domain" description="Aminoglycoside phosphotransferase" evidence="1">
    <location>
        <begin position="5"/>
        <end position="170"/>
    </location>
</feature>
<dbReference type="SUPFAM" id="SSF56112">
    <property type="entry name" value="Protein kinase-like (PK-like)"/>
    <property type="match status" value="1"/>
</dbReference>
<sequence length="194" mass="21140">MGAHAPELVAVSTDQPAIVVTAYSGLQLSEARIERSQEVGAYRQAGELLRQFHGAGPPWHEPDLTVWLAERGEYWLSRGLDILTAAEVADVRAHLQELTGLGPIPPVPCHLDFMPRNLLVRPDGEVGVIDFEHSRYDLAARDLVRLASRIWASRPDLEAAFLAGYGALDDRDGQIIAHCTPLDSVTGFIRGAAS</sequence>
<dbReference type="Pfam" id="PF01636">
    <property type="entry name" value="APH"/>
    <property type="match status" value="1"/>
</dbReference>
<keyword evidence="3" id="KW-1185">Reference proteome</keyword>
<accession>A0ABP6TBU5</accession>
<evidence type="ECO:0000259" key="1">
    <source>
        <dbReference type="Pfam" id="PF01636"/>
    </source>
</evidence>
<proteinExistence type="predicted"/>
<evidence type="ECO:0000313" key="3">
    <source>
        <dbReference type="Proteomes" id="UP001501676"/>
    </source>
</evidence>
<comment type="caution">
    <text evidence="2">The sequence shown here is derived from an EMBL/GenBank/DDBJ whole genome shotgun (WGS) entry which is preliminary data.</text>
</comment>